<reference evidence="2" key="1">
    <citation type="submission" date="2020-07" db="EMBL/GenBank/DDBJ databases">
        <title>Ethylene signaling mediates host invasion by parasitic plants.</title>
        <authorList>
            <person name="Yoshida S."/>
        </authorList>
    </citation>
    <scope>NUCLEOTIDE SEQUENCE</scope>
    <source>
        <strain evidence="2">Okayama</strain>
    </source>
</reference>
<keyword evidence="3" id="KW-1185">Reference proteome</keyword>
<evidence type="ECO:0000313" key="3">
    <source>
        <dbReference type="Proteomes" id="UP000653305"/>
    </source>
</evidence>
<dbReference type="AlphaFoldDB" id="A0A830CVP3"/>
<organism evidence="2 3">
    <name type="scientific">Phtheirospermum japonicum</name>
    <dbReference type="NCBI Taxonomy" id="374723"/>
    <lineage>
        <taxon>Eukaryota</taxon>
        <taxon>Viridiplantae</taxon>
        <taxon>Streptophyta</taxon>
        <taxon>Embryophyta</taxon>
        <taxon>Tracheophyta</taxon>
        <taxon>Spermatophyta</taxon>
        <taxon>Magnoliopsida</taxon>
        <taxon>eudicotyledons</taxon>
        <taxon>Gunneridae</taxon>
        <taxon>Pentapetalae</taxon>
        <taxon>asterids</taxon>
        <taxon>lamiids</taxon>
        <taxon>Lamiales</taxon>
        <taxon>Orobanchaceae</taxon>
        <taxon>Orobanchaceae incertae sedis</taxon>
        <taxon>Phtheirospermum</taxon>
    </lineage>
</organism>
<dbReference type="Proteomes" id="UP000653305">
    <property type="component" value="Unassembled WGS sequence"/>
</dbReference>
<evidence type="ECO:0000256" key="1">
    <source>
        <dbReference type="SAM" id="MobiDB-lite"/>
    </source>
</evidence>
<protein>
    <submittedName>
        <fullName evidence="2">Uncharacterized protein</fullName>
    </submittedName>
</protein>
<feature type="region of interest" description="Disordered" evidence="1">
    <location>
        <begin position="33"/>
        <end position="67"/>
    </location>
</feature>
<proteinExistence type="predicted"/>
<name>A0A830CVP3_9LAMI</name>
<evidence type="ECO:0000313" key="2">
    <source>
        <dbReference type="EMBL" id="GFQ03267.1"/>
    </source>
</evidence>
<accession>A0A830CVP3</accession>
<dbReference type="EMBL" id="BMAC01000813">
    <property type="protein sequence ID" value="GFQ03267.1"/>
    <property type="molecule type" value="Genomic_DNA"/>
</dbReference>
<sequence length="230" mass="26046">MTETAEKTSEVNAGGAITDVQKKMKCVKRFGMPVHLSEEEDQPSRRSAPRSPPSTSHTRRHSHPMAAITLTTRGITPLPPNSFRTITSYKTLTRTLRSEAADKAYEVEEHVESVGLRLVELAALLKLVCVDIDRADTEKFAQSVASLAMERELQTNFKEFQTASNVVEENSKWIFDKLKGLFFTFVENLRECEERVEVIVVRSTKDVVLDFCSGSPFLSPVLRFWYFVLL</sequence>
<dbReference type="OrthoDB" id="5837849at2759"/>
<comment type="caution">
    <text evidence="2">The sequence shown here is derived from an EMBL/GenBank/DDBJ whole genome shotgun (WGS) entry which is preliminary data.</text>
</comment>
<dbReference type="Gene3D" id="3.40.50.11980">
    <property type="match status" value="1"/>
</dbReference>
<gene>
    <name evidence="2" type="ORF">PHJA_002470500</name>
</gene>